<gene>
    <name evidence="1" type="ORF">CBW21_21940</name>
</gene>
<organism evidence="1 2">
    <name type="scientific">Chromobacterium violaceum</name>
    <dbReference type="NCBI Taxonomy" id="536"/>
    <lineage>
        <taxon>Bacteria</taxon>
        <taxon>Pseudomonadati</taxon>
        <taxon>Pseudomonadota</taxon>
        <taxon>Betaproteobacteria</taxon>
        <taxon>Neisseriales</taxon>
        <taxon>Chromobacteriaceae</taxon>
        <taxon>Chromobacterium</taxon>
    </lineage>
</organism>
<dbReference type="EMBL" id="NHOO01000030">
    <property type="protein sequence ID" value="OVE45657.1"/>
    <property type="molecule type" value="Genomic_DNA"/>
</dbReference>
<dbReference type="Proteomes" id="UP000196342">
    <property type="component" value="Unassembled WGS sequence"/>
</dbReference>
<keyword evidence="2" id="KW-1185">Reference proteome</keyword>
<reference evidence="1 2" key="1">
    <citation type="submission" date="2017-05" db="EMBL/GenBank/DDBJ databases">
        <title>Chromobacterium violaceum GHPS1 isolated from Hydrocarbon polluted soil in French Guiana display an awesome secondary metabolite arsenal and a battery of drug and heavy-metal-resistance and detoxification of xenobiotics proteins.</title>
        <authorList>
            <person name="Belbahri L."/>
        </authorList>
    </citation>
    <scope>NUCLEOTIDE SEQUENCE [LARGE SCALE GENOMIC DNA]</scope>
    <source>
        <strain evidence="1 2">GHPS1</strain>
    </source>
</reference>
<comment type="caution">
    <text evidence="1">The sequence shown here is derived from an EMBL/GenBank/DDBJ whole genome shotgun (WGS) entry which is preliminary data.</text>
</comment>
<evidence type="ECO:0000313" key="1">
    <source>
        <dbReference type="EMBL" id="OVE45657.1"/>
    </source>
</evidence>
<proteinExistence type="predicted"/>
<sequence length="331" mass="34234">MSFLDNVLPSFTAGGDPFATRVAVGSFEFQGLEVPESISIGAKQQTVVHKLTGGKRIVDVLGVDYDAISWRGWLLGPDAGNRAKALEALRDAGEAVVFVLEDYHFNVVVDSFAIEFTHRYRRQYSIGLTVVGRADAKPAGAGGGALSGSLDALLGSDVGKALGLANVINVQAVTDAVASVQSAVSSVQSIANATVATVQTVIRPIVAAGQVVNAVIGQVGGAIQDITTLGGLIPGNPVSRAANNHIRQVQAYSQLPALYELQSVLGRIEKHVLTGPLANGTASVVTSNTNLQALASQAYGDQSQWPRIAAANGMTDPKVTGVQTVVIPKGS</sequence>
<evidence type="ECO:0000313" key="2">
    <source>
        <dbReference type="Proteomes" id="UP000196342"/>
    </source>
</evidence>
<dbReference type="AlphaFoldDB" id="A0A202B2F9"/>
<accession>A0A202B2F9</accession>
<protein>
    <submittedName>
        <fullName evidence="1">Uncharacterized protein</fullName>
    </submittedName>
</protein>
<dbReference type="RefSeq" id="WP_087698834.1">
    <property type="nucleotide sequence ID" value="NZ_NHOO01000030.1"/>
</dbReference>
<name>A0A202B2F9_CHRVL</name>